<name>A0A2R6PVH6_9APHY</name>
<evidence type="ECO:0000313" key="3">
    <source>
        <dbReference type="Proteomes" id="UP000186601"/>
    </source>
</evidence>
<evidence type="ECO:0000313" key="2">
    <source>
        <dbReference type="EMBL" id="PSR97597.1"/>
    </source>
</evidence>
<comment type="caution">
    <text evidence="2">The sequence shown here is derived from an EMBL/GenBank/DDBJ whole genome shotgun (WGS) entry which is preliminary data.</text>
</comment>
<organism evidence="2 3">
    <name type="scientific">Hermanssonia centrifuga</name>
    <dbReference type="NCBI Taxonomy" id="98765"/>
    <lineage>
        <taxon>Eukaryota</taxon>
        <taxon>Fungi</taxon>
        <taxon>Dikarya</taxon>
        <taxon>Basidiomycota</taxon>
        <taxon>Agaricomycotina</taxon>
        <taxon>Agaricomycetes</taxon>
        <taxon>Polyporales</taxon>
        <taxon>Meruliaceae</taxon>
        <taxon>Hermanssonia</taxon>
    </lineage>
</organism>
<keyword evidence="3" id="KW-1185">Reference proteome</keyword>
<feature type="region of interest" description="Disordered" evidence="1">
    <location>
        <begin position="44"/>
        <end position="65"/>
    </location>
</feature>
<proteinExistence type="predicted"/>
<dbReference type="Proteomes" id="UP000186601">
    <property type="component" value="Unassembled WGS sequence"/>
</dbReference>
<reference evidence="2 3" key="1">
    <citation type="submission" date="2018-02" db="EMBL/GenBank/DDBJ databases">
        <title>Genome sequence of the basidiomycete white-rot fungus Phlebia centrifuga.</title>
        <authorList>
            <person name="Granchi Z."/>
            <person name="Peng M."/>
            <person name="de Vries R.P."/>
            <person name="Hilden K."/>
            <person name="Makela M.R."/>
            <person name="Grigoriev I."/>
            <person name="Riley R."/>
        </authorList>
    </citation>
    <scope>NUCLEOTIDE SEQUENCE [LARGE SCALE GENOMIC DNA]</scope>
    <source>
        <strain evidence="2 3">FBCC195</strain>
    </source>
</reference>
<sequence>MASPLCLPGLFKLECSSFPGDHSPSWMCSNPSAWSAWFAASSRTGTDNYGSVGDEKNSEDSRNDS</sequence>
<evidence type="ECO:0000256" key="1">
    <source>
        <dbReference type="SAM" id="MobiDB-lite"/>
    </source>
</evidence>
<dbReference type="AlphaFoldDB" id="A0A2R6PVH6"/>
<accession>A0A2R6PVH6</accession>
<protein>
    <submittedName>
        <fullName evidence="2">Uncharacterized protein</fullName>
    </submittedName>
</protein>
<dbReference type="EMBL" id="MLYV02000433">
    <property type="protein sequence ID" value="PSR97597.1"/>
    <property type="molecule type" value="Genomic_DNA"/>
</dbReference>
<gene>
    <name evidence="2" type="ORF">PHLCEN_2v4304</name>
</gene>
<feature type="compositionally biased region" description="Basic and acidic residues" evidence="1">
    <location>
        <begin position="53"/>
        <end position="65"/>
    </location>
</feature>